<reference evidence="2" key="1">
    <citation type="submission" date="2021-12" db="EMBL/GenBank/DDBJ databases">
        <authorList>
            <person name="King R."/>
        </authorList>
    </citation>
    <scope>NUCLEOTIDE SEQUENCE</scope>
</reference>
<sequence length="172" mass="19967">MEFHGLKIKVIVVLTIFPTVQGPFWQRRENFAYTPVLKVDLEEADSDTLMEYLYAIRRGDPCKKLGLCANCDDPRTQAEINADAACKYALDIWDRLSTSRTVRCLNAEVAKCRKATEKSRRCYPHKWHLECSFRCTRENQSTFKFLSELVDLPEDKLPTAVKLYKIEDLLNI</sequence>
<organism evidence="2 3">
    <name type="scientific">Bemisia tabaci</name>
    <name type="common">Sweetpotato whitefly</name>
    <name type="synonym">Aleurodes tabaci</name>
    <dbReference type="NCBI Taxonomy" id="7038"/>
    <lineage>
        <taxon>Eukaryota</taxon>
        <taxon>Metazoa</taxon>
        <taxon>Ecdysozoa</taxon>
        <taxon>Arthropoda</taxon>
        <taxon>Hexapoda</taxon>
        <taxon>Insecta</taxon>
        <taxon>Pterygota</taxon>
        <taxon>Neoptera</taxon>
        <taxon>Paraneoptera</taxon>
        <taxon>Hemiptera</taxon>
        <taxon>Sternorrhyncha</taxon>
        <taxon>Aleyrodoidea</taxon>
        <taxon>Aleyrodidae</taxon>
        <taxon>Aleyrodinae</taxon>
        <taxon>Bemisia</taxon>
    </lineage>
</organism>
<feature type="signal peptide" evidence="1">
    <location>
        <begin position="1"/>
        <end position="22"/>
    </location>
</feature>
<evidence type="ECO:0000256" key="1">
    <source>
        <dbReference type="SAM" id="SignalP"/>
    </source>
</evidence>
<feature type="chain" id="PRO_5040316067" evidence="1">
    <location>
        <begin position="23"/>
        <end position="172"/>
    </location>
</feature>
<proteinExistence type="predicted"/>
<keyword evidence="1" id="KW-0732">Signal</keyword>
<evidence type="ECO:0000313" key="2">
    <source>
        <dbReference type="EMBL" id="CAH0386498.1"/>
    </source>
</evidence>
<gene>
    <name evidence="2" type="ORF">BEMITA_LOCUS5609</name>
</gene>
<accession>A0A9P0F0A8</accession>
<dbReference type="EMBL" id="OU963864">
    <property type="protein sequence ID" value="CAH0386498.1"/>
    <property type="molecule type" value="Genomic_DNA"/>
</dbReference>
<keyword evidence="3" id="KW-1185">Reference proteome</keyword>
<protein>
    <submittedName>
        <fullName evidence="2">Uncharacterized protein</fullName>
    </submittedName>
</protein>
<dbReference type="AlphaFoldDB" id="A0A9P0F0A8"/>
<dbReference type="Proteomes" id="UP001152759">
    <property type="component" value="Chromosome 3"/>
</dbReference>
<name>A0A9P0F0A8_BEMTA</name>
<evidence type="ECO:0000313" key="3">
    <source>
        <dbReference type="Proteomes" id="UP001152759"/>
    </source>
</evidence>